<keyword evidence="3" id="KW-1185">Reference proteome</keyword>
<reference evidence="2 3" key="2">
    <citation type="journal article" date="2010" name="Nucleic Acids Res.">
        <title>BeetleBase in 2010: revisions to provide comprehensive genomic information for Tribolium castaneum.</title>
        <authorList>
            <person name="Kim H.S."/>
            <person name="Murphy T."/>
            <person name="Xia J."/>
            <person name="Caragea D."/>
            <person name="Park Y."/>
            <person name="Beeman R.W."/>
            <person name="Lorenzen M.D."/>
            <person name="Butcher S."/>
            <person name="Manak J.R."/>
            <person name="Brown S.J."/>
        </authorList>
    </citation>
    <scope>GENOME REANNOTATION</scope>
    <source>
        <strain evidence="2 3">Georgia GA2</strain>
    </source>
</reference>
<dbReference type="Proteomes" id="UP000007266">
    <property type="component" value="Linkage group 4"/>
</dbReference>
<gene>
    <name evidence="2" type="primary">GLEAN_08508</name>
    <name evidence="2" type="ORF">TcasGA2_TC008508</name>
</gene>
<evidence type="ECO:0000313" key="3">
    <source>
        <dbReference type="Proteomes" id="UP000007266"/>
    </source>
</evidence>
<dbReference type="InParanoid" id="D2A2S5"/>
<dbReference type="EMBL" id="KQ971339">
    <property type="protein sequence ID" value="EFA02773.1"/>
    <property type="molecule type" value="Genomic_DNA"/>
</dbReference>
<reference evidence="2 3" key="1">
    <citation type="journal article" date="2008" name="Nature">
        <title>The genome of the model beetle and pest Tribolium castaneum.</title>
        <authorList>
            <consortium name="Tribolium Genome Sequencing Consortium"/>
            <person name="Richards S."/>
            <person name="Gibbs R.A."/>
            <person name="Weinstock G.M."/>
            <person name="Brown S.J."/>
            <person name="Denell R."/>
            <person name="Beeman R.W."/>
            <person name="Gibbs R."/>
            <person name="Beeman R.W."/>
            <person name="Brown S.J."/>
            <person name="Bucher G."/>
            <person name="Friedrich M."/>
            <person name="Grimmelikhuijzen C.J."/>
            <person name="Klingler M."/>
            <person name="Lorenzen M."/>
            <person name="Richards S."/>
            <person name="Roth S."/>
            <person name="Schroder R."/>
            <person name="Tautz D."/>
            <person name="Zdobnov E.M."/>
            <person name="Muzny D."/>
            <person name="Gibbs R.A."/>
            <person name="Weinstock G.M."/>
            <person name="Attaway T."/>
            <person name="Bell S."/>
            <person name="Buhay C.J."/>
            <person name="Chandrabose M.N."/>
            <person name="Chavez D."/>
            <person name="Clerk-Blankenburg K.P."/>
            <person name="Cree A."/>
            <person name="Dao M."/>
            <person name="Davis C."/>
            <person name="Chacko J."/>
            <person name="Dinh H."/>
            <person name="Dugan-Rocha S."/>
            <person name="Fowler G."/>
            <person name="Garner T.T."/>
            <person name="Garnes J."/>
            <person name="Gnirke A."/>
            <person name="Hawes A."/>
            <person name="Hernandez J."/>
            <person name="Hines S."/>
            <person name="Holder M."/>
            <person name="Hume J."/>
            <person name="Jhangiani S.N."/>
            <person name="Joshi V."/>
            <person name="Khan Z.M."/>
            <person name="Jackson L."/>
            <person name="Kovar C."/>
            <person name="Kowis A."/>
            <person name="Lee S."/>
            <person name="Lewis L.R."/>
            <person name="Margolis J."/>
            <person name="Morgan M."/>
            <person name="Nazareth L.V."/>
            <person name="Nguyen N."/>
            <person name="Okwuonu G."/>
            <person name="Parker D."/>
            <person name="Richards S."/>
            <person name="Ruiz S.J."/>
            <person name="Santibanez J."/>
            <person name="Savard J."/>
            <person name="Scherer S.E."/>
            <person name="Schneider B."/>
            <person name="Sodergren E."/>
            <person name="Tautz D."/>
            <person name="Vattahil S."/>
            <person name="Villasana D."/>
            <person name="White C.S."/>
            <person name="Wright R."/>
            <person name="Park Y."/>
            <person name="Beeman R.W."/>
            <person name="Lord J."/>
            <person name="Oppert B."/>
            <person name="Lorenzen M."/>
            <person name="Brown S."/>
            <person name="Wang L."/>
            <person name="Savard J."/>
            <person name="Tautz D."/>
            <person name="Richards S."/>
            <person name="Weinstock G."/>
            <person name="Gibbs R.A."/>
            <person name="Liu Y."/>
            <person name="Worley K."/>
            <person name="Weinstock G."/>
            <person name="Elsik C.G."/>
            <person name="Reese J.T."/>
            <person name="Elhaik E."/>
            <person name="Landan G."/>
            <person name="Graur D."/>
            <person name="Arensburger P."/>
            <person name="Atkinson P."/>
            <person name="Beeman R.W."/>
            <person name="Beidler J."/>
            <person name="Brown S.J."/>
            <person name="Demuth J.P."/>
            <person name="Drury D.W."/>
            <person name="Du Y.Z."/>
            <person name="Fujiwara H."/>
            <person name="Lorenzen M."/>
            <person name="Maselli V."/>
            <person name="Osanai M."/>
            <person name="Park Y."/>
            <person name="Robertson H.M."/>
            <person name="Tu Z."/>
            <person name="Wang J.J."/>
            <person name="Wang S."/>
            <person name="Richards S."/>
            <person name="Song H."/>
            <person name="Zhang L."/>
            <person name="Sodergren E."/>
            <person name="Werner D."/>
            <person name="Stanke M."/>
            <person name="Morgenstern B."/>
            <person name="Solovyev V."/>
            <person name="Kosarev P."/>
            <person name="Brown G."/>
            <person name="Chen H.C."/>
            <person name="Ermolaeva O."/>
            <person name="Hlavina W."/>
            <person name="Kapustin Y."/>
            <person name="Kiryutin B."/>
            <person name="Kitts P."/>
            <person name="Maglott D."/>
            <person name="Pruitt K."/>
            <person name="Sapojnikov V."/>
            <person name="Souvorov A."/>
            <person name="Mackey A.J."/>
            <person name="Waterhouse R.M."/>
            <person name="Wyder S."/>
            <person name="Zdobnov E.M."/>
            <person name="Zdobnov E.M."/>
            <person name="Wyder S."/>
            <person name="Kriventseva E.V."/>
            <person name="Kadowaki T."/>
            <person name="Bork P."/>
            <person name="Aranda M."/>
            <person name="Bao R."/>
            <person name="Beermann A."/>
            <person name="Berns N."/>
            <person name="Bolognesi R."/>
            <person name="Bonneton F."/>
            <person name="Bopp D."/>
            <person name="Brown S.J."/>
            <person name="Bucher G."/>
            <person name="Butts T."/>
            <person name="Chaumot A."/>
            <person name="Denell R.E."/>
            <person name="Ferrier D.E."/>
            <person name="Friedrich M."/>
            <person name="Gordon C.M."/>
            <person name="Jindra M."/>
            <person name="Klingler M."/>
            <person name="Lan Q."/>
            <person name="Lattorff H.M."/>
            <person name="Laudet V."/>
            <person name="von Levetsow C."/>
            <person name="Liu Z."/>
            <person name="Lutz R."/>
            <person name="Lynch J.A."/>
            <person name="da Fonseca R.N."/>
            <person name="Posnien N."/>
            <person name="Reuter R."/>
            <person name="Roth S."/>
            <person name="Savard J."/>
            <person name="Schinko J.B."/>
            <person name="Schmitt C."/>
            <person name="Schoppmeier M."/>
            <person name="Schroder R."/>
            <person name="Shippy T.D."/>
            <person name="Simonnet F."/>
            <person name="Marques-Souza H."/>
            <person name="Tautz D."/>
            <person name="Tomoyasu Y."/>
            <person name="Trauner J."/>
            <person name="Van der Zee M."/>
            <person name="Vervoort M."/>
            <person name="Wittkopp N."/>
            <person name="Wimmer E.A."/>
            <person name="Yang X."/>
            <person name="Jones A.K."/>
            <person name="Sattelle D.B."/>
            <person name="Ebert P.R."/>
            <person name="Nelson D."/>
            <person name="Scott J.G."/>
            <person name="Beeman R.W."/>
            <person name="Muthukrishnan S."/>
            <person name="Kramer K.J."/>
            <person name="Arakane Y."/>
            <person name="Beeman R.W."/>
            <person name="Zhu Q."/>
            <person name="Hogenkamp D."/>
            <person name="Dixit R."/>
            <person name="Oppert B."/>
            <person name="Jiang H."/>
            <person name="Zou Z."/>
            <person name="Marshall J."/>
            <person name="Elpidina E."/>
            <person name="Vinokurov K."/>
            <person name="Oppert C."/>
            <person name="Zou Z."/>
            <person name="Evans J."/>
            <person name="Lu Z."/>
            <person name="Zhao P."/>
            <person name="Sumathipala N."/>
            <person name="Altincicek B."/>
            <person name="Vilcinskas A."/>
            <person name="Williams M."/>
            <person name="Hultmark D."/>
            <person name="Hetru C."/>
            <person name="Jiang H."/>
            <person name="Grimmelikhuijzen C.J."/>
            <person name="Hauser F."/>
            <person name="Cazzamali G."/>
            <person name="Williamson M."/>
            <person name="Park Y."/>
            <person name="Li B."/>
            <person name="Tanaka Y."/>
            <person name="Predel R."/>
            <person name="Neupert S."/>
            <person name="Schachtner J."/>
            <person name="Verleyen P."/>
            <person name="Raible F."/>
            <person name="Bork P."/>
            <person name="Friedrich M."/>
            <person name="Walden K.K."/>
            <person name="Robertson H.M."/>
            <person name="Angeli S."/>
            <person name="Foret S."/>
            <person name="Bucher G."/>
            <person name="Schuetz S."/>
            <person name="Maleszka R."/>
            <person name="Wimmer E.A."/>
            <person name="Beeman R.W."/>
            <person name="Lorenzen M."/>
            <person name="Tomoyasu Y."/>
            <person name="Miller S.C."/>
            <person name="Grossmann D."/>
            <person name="Bucher G."/>
        </authorList>
    </citation>
    <scope>NUCLEOTIDE SEQUENCE [LARGE SCALE GENOMIC DNA]</scope>
    <source>
        <strain evidence="2 3">Georgia GA2</strain>
    </source>
</reference>
<name>D2A2S5_TRICA</name>
<dbReference type="AlphaFoldDB" id="D2A2S5"/>
<proteinExistence type="predicted"/>
<dbReference type="HOGENOM" id="CLU_1564919_0_0_1"/>
<sequence>MYFTVFILRDSVYKHSDFEFVKVGRSPSIIGRADLIAEEHQAPGRRAGAHGCSSSGGQASSAAVVAAAEEVVEAACADAGGMASSLGLSSSATLCHKQPPHCYRLKWTGTRVVESFWRATEEAPFTRWALQPSRRLSPQPIATHTPGVESVTANHSGDGFQGSGICSSGAL</sequence>
<evidence type="ECO:0000313" key="2">
    <source>
        <dbReference type="EMBL" id="EFA02773.1"/>
    </source>
</evidence>
<organism evidence="2 3">
    <name type="scientific">Tribolium castaneum</name>
    <name type="common">Red flour beetle</name>
    <dbReference type="NCBI Taxonomy" id="7070"/>
    <lineage>
        <taxon>Eukaryota</taxon>
        <taxon>Metazoa</taxon>
        <taxon>Ecdysozoa</taxon>
        <taxon>Arthropoda</taxon>
        <taxon>Hexapoda</taxon>
        <taxon>Insecta</taxon>
        <taxon>Pterygota</taxon>
        <taxon>Neoptera</taxon>
        <taxon>Endopterygota</taxon>
        <taxon>Coleoptera</taxon>
        <taxon>Polyphaga</taxon>
        <taxon>Cucujiformia</taxon>
        <taxon>Tenebrionidae</taxon>
        <taxon>Tenebrionidae incertae sedis</taxon>
        <taxon>Tribolium</taxon>
    </lineage>
</organism>
<feature type="region of interest" description="Disordered" evidence="1">
    <location>
        <begin position="137"/>
        <end position="156"/>
    </location>
</feature>
<evidence type="ECO:0000256" key="1">
    <source>
        <dbReference type="SAM" id="MobiDB-lite"/>
    </source>
</evidence>
<accession>D2A2S5</accession>
<protein>
    <submittedName>
        <fullName evidence="2">Uncharacterized protein</fullName>
    </submittedName>
</protein>